<proteinExistence type="predicted"/>
<feature type="compositionally biased region" description="Low complexity" evidence="1">
    <location>
        <begin position="28"/>
        <end position="44"/>
    </location>
</feature>
<accession>A0ABQ0YVY1</accession>
<dbReference type="EMBL" id="BLAH01000202">
    <property type="protein sequence ID" value="GES40607.1"/>
    <property type="molecule type" value="Genomic_DNA"/>
</dbReference>
<reference evidence="2 3" key="1">
    <citation type="journal article" date="2018" name="Biodegradation">
        <title>1,4-Dioxane degradation characteristics of Rhodococcus aetherivorans JCM 14343.</title>
        <authorList>
            <person name="Inoue D."/>
            <person name="Tsunoda T."/>
            <person name="Yamamoto N."/>
            <person name="Ike M."/>
            <person name="Sei K."/>
        </authorList>
    </citation>
    <scope>NUCLEOTIDE SEQUENCE [LARGE SCALE GENOMIC DNA]</scope>
    <source>
        <strain evidence="2 3">JCM 14343</strain>
    </source>
</reference>
<keyword evidence="3" id="KW-1185">Reference proteome</keyword>
<feature type="compositionally biased region" description="Basic and acidic residues" evidence="1">
    <location>
        <begin position="1"/>
        <end position="21"/>
    </location>
</feature>
<dbReference type="Proteomes" id="UP000325466">
    <property type="component" value="Unassembled WGS sequence"/>
</dbReference>
<name>A0ABQ0YVY1_9NOCA</name>
<sequence length="65" mass="6794">MVDVRDDAEVPDLRGVRERGVGEGADVGLLTRTGSGPGGTRSPLQNIQVAAGPVPRPHLRGPARR</sequence>
<feature type="region of interest" description="Disordered" evidence="1">
    <location>
        <begin position="1"/>
        <end position="65"/>
    </location>
</feature>
<gene>
    <name evidence="2" type="ORF">RAJCM14343_5898</name>
</gene>
<protein>
    <submittedName>
        <fullName evidence="2">Uncharacterized protein</fullName>
    </submittedName>
</protein>
<comment type="caution">
    <text evidence="2">The sequence shown here is derived from an EMBL/GenBank/DDBJ whole genome shotgun (WGS) entry which is preliminary data.</text>
</comment>
<evidence type="ECO:0000256" key="1">
    <source>
        <dbReference type="SAM" id="MobiDB-lite"/>
    </source>
</evidence>
<organism evidence="2 3">
    <name type="scientific">Rhodococcus aetherivorans</name>
    <dbReference type="NCBI Taxonomy" id="191292"/>
    <lineage>
        <taxon>Bacteria</taxon>
        <taxon>Bacillati</taxon>
        <taxon>Actinomycetota</taxon>
        <taxon>Actinomycetes</taxon>
        <taxon>Mycobacteriales</taxon>
        <taxon>Nocardiaceae</taxon>
        <taxon>Rhodococcus</taxon>
    </lineage>
</organism>
<evidence type="ECO:0000313" key="2">
    <source>
        <dbReference type="EMBL" id="GES40607.1"/>
    </source>
</evidence>
<evidence type="ECO:0000313" key="3">
    <source>
        <dbReference type="Proteomes" id="UP000325466"/>
    </source>
</evidence>